<evidence type="ECO:0000256" key="1">
    <source>
        <dbReference type="SAM" id="Phobius"/>
    </source>
</evidence>
<dbReference type="AlphaFoldDB" id="A0A0G4J7T7"/>
<evidence type="ECO:0000313" key="4">
    <source>
        <dbReference type="Proteomes" id="UP000039324"/>
    </source>
</evidence>
<gene>
    <name evidence="2" type="ORF">PBRA_009485</name>
    <name evidence="3" type="ORF">PLBR_LOCUS4235</name>
</gene>
<dbReference type="Proteomes" id="UP000039324">
    <property type="component" value="Unassembled WGS sequence"/>
</dbReference>
<reference evidence="2 4" key="1">
    <citation type="submission" date="2015-02" db="EMBL/GenBank/DDBJ databases">
        <authorList>
            <person name="Chooi Y.-H."/>
        </authorList>
    </citation>
    <scope>NUCLEOTIDE SEQUENCE [LARGE SCALE GENOMIC DNA]</scope>
    <source>
        <strain evidence="2">E3</strain>
    </source>
</reference>
<keyword evidence="4" id="KW-1185">Reference proteome</keyword>
<reference evidence="3 5" key="2">
    <citation type="submission" date="2018-03" db="EMBL/GenBank/DDBJ databases">
        <authorList>
            <person name="Fogelqvist J."/>
        </authorList>
    </citation>
    <scope>NUCLEOTIDE SEQUENCE [LARGE SCALE GENOMIC DNA]</scope>
</reference>
<dbReference type="EMBL" id="OVEO01000007">
    <property type="protein sequence ID" value="SPQ97020.1"/>
    <property type="molecule type" value="Genomic_DNA"/>
</dbReference>
<dbReference type="EMBL" id="CDSF01000151">
    <property type="protein sequence ID" value="CEP03600.1"/>
    <property type="molecule type" value="Genomic_DNA"/>
</dbReference>
<keyword evidence="1" id="KW-0472">Membrane</keyword>
<protein>
    <submittedName>
        <fullName evidence="2">Uncharacterized protein</fullName>
    </submittedName>
</protein>
<evidence type="ECO:0000313" key="5">
    <source>
        <dbReference type="Proteomes" id="UP000290189"/>
    </source>
</evidence>
<keyword evidence="1" id="KW-1133">Transmembrane helix</keyword>
<sequence>MSERNPQLPDALLAFARDHDWRPSALVQSFPASPFSWIVAGALVVQCGLMLVRTLPDQLQLRRVQGVSHWASMIVTIPTMLQVLLNALYGSNAASIGPVVAVQAILLVILSSAAFWVVSNLVPGRRAAKSQSVIHVLLISSAVAIAICSERSVSTAASCVIWTGSLALSLATVILDALHRGELERSAFVKLHPSEFVVAPPSKVNVVVEPDLASEISMRVVSEHTARHPDVQLLETDRSAFESLLRQELPTAVVDRPSFIDYVTEELIDIAFAEWNTIRAGVRFAVSNWNDMHPAK</sequence>
<feature type="transmembrane region" description="Helical" evidence="1">
    <location>
        <begin position="95"/>
        <end position="118"/>
    </location>
</feature>
<dbReference type="Proteomes" id="UP000290189">
    <property type="component" value="Unassembled WGS sequence"/>
</dbReference>
<feature type="transmembrane region" description="Helical" evidence="1">
    <location>
        <begin position="35"/>
        <end position="55"/>
    </location>
</feature>
<geneLocation type="mitochondrion" evidence="3"/>
<organism evidence="2 4">
    <name type="scientific">Plasmodiophora brassicae</name>
    <name type="common">Clubroot disease agent</name>
    <dbReference type="NCBI Taxonomy" id="37360"/>
    <lineage>
        <taxon>Eukaryota</taxon>
        <taxon>Sar</taxon>
        <taxon>Rhizaria</taxon>
        <taxon>Endomyxa</taxon>
        <taxon>Phytomyxea</taxon>
        <taxon>Plasmodiophorida</taxon>
        <taxon>Plasmodiophoridae</taxon>
        <taxon>Plasmodiophora</taxon>
    </lineage>
</organism>
<accession>A0A0G4J7T7</accession>
<proteinExistence type="predicted"/>
<evidence type="ECO:0000313" key="2">
    <source>
        <dbReference type="EMBL" id="CEP03600.1"/>
    </source>
</evidence>
<feature type="transmembrane region" description="Helical" evidence="1">
    <location>
        <begin position="67"/>
        <end position="89"/>
    </location>
</feature>
<keyword evidence="3" id="KW-0496">Mitochondrion</keyword>
<evidence type="ECO:0000313" key="3">
    <source>
        <dbReference type="EMBL" id="SPQ97020.1"/>
    </source>
</evidence>
<keyword evidence="1" id="KW-0812">Transmembrane</keyword>
<name>A0A0G4J7T7_PLABS</name>